<organism evidence="1 2">
    <name type="scientific">Rhodopirellula islandica</name>
    <dbReference type="NCBI Taxonomy" id="595434"/>
    <lineage>
        <taxon>Bacteria</taxon>
        <taxon>Pseudomonadati</taxon>
        <taxon>Planctomycetota</taxon>
        <taxon>Planctomycetia</taxon>
        <taxon>Pirellulales</taxon>
        <taxon>Pirellulaceae</taxon>
        <taxon>Rhodopirellula</taxon>
    </lineage>
</organism>
<dbReference type="STRING" id="595434.RISK_000197"/>
<sequence length="75" mass="8434">MLGHNDVKTTEIYTHVRNPHEAKVVSPLDRLMQDGEAEELRLGRLRASVGYRIGWSWSGATEGVQLAAGRWTETE</sequence>
<dbReference type="InterPro" id="IPR011010">
    <property type="entry name" value="DNA_brk_join_enz"/>
</dbReference>
<dbReference type="AlphaFoldDB" id="A0A0J1BMG6"/>
<comment type="caution">
    <text evidence="1">The sequence shown here is derived from an EMBL/GenBank/DDBJ whole genome shotgun (WGS) entry which is preliminary data.</text>
</comment>
<evidence type="ECO:0000313" key="2">
    <source>
        <dbReference type="Proteomes" id="UP000036367"/>
    </source>
</evidence>
<dbReference type="GO" id="GO:0003677">
    <property type="term" value="F:DNA binding"/>
    <property type="evidence" value="ECO:0007669"/>
    <property type="project" value="InterPro"/>
</dbReference>
<dbReference type="Proteomes" id="UP000036367">
    <property type="component" value="Unassembled WGS sequence"/>
</dbReference>
<evidence type="ECO:0000313" key="1">
    <source>
        <dbReference type="EMBL" id="KLU07680.1"/>
    </source>
</evidence>
<accession>A0A0J1BMG6</accession>
<gene>
    <name evidence="1" type="ORF">RISK_000197</name>
</gene>
<name>A0A0J1BMG6_RHOIS</name>
<dbReference type="PATRIC" id="fig|595434.4.peg.186"/>
<reference evidence="1" key="1">
    <citation type="submission" date="2015-05" db="EMBL/GenBank/DDBJ databases">
        <title>Permanent draft genome of Rhodopirellula islandicus K833.</title>
        <authorList>
            <person name="Kizina J."/>
            <person name="Richter M."/>
            <person name="Glockner F.O."/>
            <person name="Harder J."/>
        </authorList>
    </citation>
    <scope>NUCLEOTIDE SEQUENCE [LARGE SCALE GENOMIC DNA]</scope>
    <source>
        <strain evidence="1">K833</strain>
    </source>
</reference>
<dbReference type="EMBL" id="LECT01000003">
    <property type="protein sequence ID" value="KLU07680.1"/>
    <property type="molecule type" value="Genomic_DNA"/>
</dbReference>
<proteinExistence type="predicted"/>
<protein>
    <submittedName>
        <fullName evidence="1">Recombination and DNA repair</fullName>
    </submittedName>
</protein>
<keyword evidence="2" id="KW-1185">Reference proteome</keyword>
<dbReference type="SUPFAM" id="SSF56349">
    <property type="entry name" value="DNA breaking-rejoining enzymes"/>
    <property type="match status" value="1"/>
</dbReference>